<gene>
    <name evidence="5" type="primary">LOC103015046</name>
</gene>
<organism evidence="4 5">
    <name type="scientific">Balaenoptera acutorostrata</name>
    <name type="common">Common minke whale</name>
    <name type="synonym">Balaena rostrata</name>
    <dbReference type="NCBI Taxonomy" id="9767"/>
    <lineage>
        <taxon>Eukaryota</taxon>
        <taxon>Metazoa</taxon>
        <taxon>Chordata</taxon>
        <taxon>Craniata</taxon>
        <taxon>Vertebrata</taxon>
        <taxon>Euteleostomi</taxon>
        <taxon>Mammalia</taxon>
        <taxon>Eutheria</taxon>
        <taxon>Laurasiatheria</taxon>
        <taxon>Artiodactyla</taxon>
        <taxon>Whippomorpha</taxon>
        <taxon>Cetacea</taxon>
        <taxon>Mysticeti</taxon>
        <taxon>Balaenopteridae</taxon>
        <taxon>Balaenoptera</taxon>
    </lineage>
</organism>
<dbReference type="PANTHER" id="PTHR10648">
    <property type="entry name" value="SERINE/THREONINE-PROTEIN PHOSPHATASE PP2A 65 KDA REGULATORY SUBUNIT"/>
    <property type="match status" value="1"/>
</dbReference>
<dbReference type="InterPro" id="IPR021133">
    <property type="entry name" value="HEAT_type_2"/>
</dbReference>
<dbReference type="Gene3D" id="1.25.10.10">
    <property type="entry name" value="Leucine-rich Repeat Variant"/>
    <property type="match status" value="3"/>
</dbReference>
<evidence type="ECO:0000256" key="1">
    <source>
        <dbReference type="ARBA" id="ARBA00022737"/>
    </source>
</evidence>
<keyword evidence="1" id="KW-0677">Repeat</keyword>
<dbReference type="SUPFAM" id="SSF48371">
    <property type="entry name" value="ARM repeat"/>
    <property type="match status" value="1"/>
</dbReference>
<dbReference type="GeneID" id="103015046"/>
<reference evidence="5" key="1">
    <citation type="submission" date="2025-08" db="UniProtKB">
        <authorList>
            <consortium name="RefSeq"/>
        </authorList>
    </citation>
    <scope>IDENTIFICATION</scope>
</reference>
<keyword evidence="4" id="KW-1185">Reference proteome</keyword>
<dbReference type="RefSeq" id="XP_057385713.1">
    <property type="nucleotide sequence ID" value="XM_057529730.1"/>
</dbReference>
<accession>A0ABM3S790</accession>
<feature type="compositionally biased region" description="Basic and acidic residues" evidence="3">
    <location>
        <begin position="476"/>
        <end position="486"/>
    </location>
</feature>
<feature type="repeat" description="HEAT" evidence="2">
    <location>
        <begin position="805"/>
        <end position="828"/>
    </location>
</feature>
<dbReference type="InterPro" id="IPR011989">
    <property type="entry name" value="ARM-like"/>
</dbReference>
<sequence length="887" mass="99410">MAGIPLYFVDLQDDLDDYGSEDYGPSCDGMRVTAFLDVLGQDNLPALARLEKYTFSGNIFSRQIIARGLLDLFRDFSNNEEDFITVVEIMVRLSEDAEPTVRAELLEQIPPVAIFLQENRSDFPVVLSERLAPIVVRCLTDPDNQVRKSSQEVLLILLEQDLIFQHDTESKVCPVLLALSAPDSDDEYRAEAVSIICKLASVLSKSTVERLQLPQFCELCGDGKLFPVWKVCATNFGDICHAVRQETTEKFLLPKFFELCSDNAWGMRKACAECFMAVSHNTSPEGRREALSPLFITLISDPCRWVRQAALESLGPFIFTFADPSRAGLYIREDGTTGSGFGLGFHLRVTGCRQPCKDLELLLSEAGPQQEGGGTPEAVHRSCVARSEIQRVLDGLQERMMNDPMCRVTVVRGLCKGFASLLFSRANRFSHKSGWMLCVWLAFSWNEVNGREHQHLAQVQVLSAALRAAQLDSVDEPERPPTEGLKEVSISGPSPAPGGQPAPSASPARNELAAARTLQSTGPGEPGSGTSDRLETDQRHGCSPLEEDKSKLQDIIPQPLLDQYVSMTDPARAQTVDTDIAKHCAYSLLGVALTLGRQNWHCLKDTYETLASDVQWKVLRTLAFSIHELAVILGDQLTAADLLPIFNGFLKDLDEVRIGVLKHLYDFLKLLHGDKRREYLYQLQEFVVTDNSRNWRFRYGLAEQLILILELYNPNDVYDYLVHIALKLCADKVSEVRWISFKLVVAILQKFYSNSESAMGLNFINELILRFRHCSKWVGRQAFAFICQAVVSEECIPVDQFVEHLLPSLLSLASDPVPNVRVLLAKALRQTLLEKVYFRNAGNPHLEVVEETVLALQSDWDQDVSFFATLEPKRRNSIDTTMLENQN</sequence>
<evidence type="ECO:0000313" key="4">
    <source>
        <dbReference type="Proteomes" id="UP001652580"/>
    </source>
</evidence>
<dbReference type="PROSITE" id="PS50077">
    <property type="entry name" value="HEAT_REPEAT"/>
    <property type="match status" value="1"/>
</dbReference>
<feature type="compositionally biased region" description="Basic and acidic residues" evidence="3">
    <location>
        <begin position="532"/>
        <end position="549"/>
    </location>
</feature>
<evidence type="ECO:0000256" key="3">
    <source>
        <dbReference type="SAM" id="MobiDB-lite"/>
    </source>
</evidence>
<proteinExistence type="predicted"/>
<dbReference type="Proteomes" id="UP001652580">
    <property type="component" value="Chromosome 15"/>
</dbReference>
<protein>
    <submittedName>
        <fullName evidence="5">Serine/threonine-protein phosphatase 4 regulatory subunit 1-like</fullName>
    </submittedName>
</protein>
<name>A0ABM3S790_BALAC</name>
<evidence type="ECO:0000256" key="2">
    <source>
        <dbReference type="PROSITE-ProRule" id="PRU00103"/>
    </source>
</evidence>
<feature type="compositionally biased region" description="Low complexity" evidence="3">
    <location>
        <begin position="520"/>
        <end position="531"/>
    </location>
</feature>
<feature type="region of interest" description="Disordered" evidence="3">
    <location>
        <begin position="472"/>
        <end position="549"/>
    </location>
</feature>
<evidence type="ECO:0000313" key="5">
    <source>
        <dbReference type="RefSeq" id="XP_057385713.1"/>
    </source>
</evidence>
<dbReference type="InterPro" id="IPR051023">
    <property type="entry name" value="PP2A_Regulatory_Subunit_A"/>
</dbReference>
<dbReference type="InterPro" id="IPR016024">
    <property type="entry name" value="ARM-type_fold"/>
</dbReference>
<dbReference type="PANTHER" id="PTHR10648:SF7">
    <property type="entry name" value="WW-BINDING DOMAIN-CONTAINING PROTEIN-RELATED"/>
    <property type="match status" value="1"/>
</dbReference>